<reference evidence="2 3" key="1">
    <citation type="journal article" date="2019" name="G3 (Bethesda)">
        <title>Sequencing of a Wild Apple (Malus baccata) Genome Unravels the Differences Between Cultivated and Wild Apple Species Regarding Disease Resistance and Cold Tolerance.</title>
        <authorList>
            <person name="Chen X."/>
        </authorList>
    </citation>
    <scope>NUCLEOTIDE SEQUENCE [LARGE SCALE GENOMIC DNA]</scope>
    <source>
        <strain evidence="3">cv. Shandingzi</strain>
        <tissue evidence="2">Leaves</tissue>
    </source>
</reference>
<dbReference type="EMBL" id="VIEB01000267">
    <property type="protein sequence ID" value="TQD97639.1"/>
    <property type="molecule type" value="Genomic_DNA"/>
</dbReference>
<feature type="compositionally biased region" description="Polar residues" evidence="1">
    <location>
        <begin position="8"/>
        <end position="20"/>
    </location>
</feature>
<gene>
    <name evidence="2" type="ORF">C1H46_016746</name>
</gene>
<proteinExistence type="predicted"/>
<evidence type="ECO:0000256" key="1">
    <source>
        <dbReference type="SAM" id="MobiDB-lite"/>
    </source>
</evidence>
<keyword evidence="3" id="KW-1185">Reference proteome</keyword>
<protein>
    <submittedName>
        <fullName evidence="2">Uncharacterized protein</fullName>
    </submittedName>
</protein>
<name>A0A540MGW7_MALBA</name>
<organism evidence="2 3">
    <name type="scientific">Malus baccata</name>
    <name type="common">Siberian crab apple</name>
    <name type="synonym">Pyrus baccata</name>
    <dbReference type="NCBI Taxonomy" id="106549"/>
    <lineage>
        <taxon>Eukaryota</taxon>
        <taxon>Viridiplantae</taxon>
        <taxon>Streptophyta</taxon>
        <taxon>Embryophyta</taxon>
        <taxon>Tracheophyta</taxon>
        <taxon>Spermatophyta</taxon>
        <taxon>Magnoliopsida</taxon>
        <taxon>eudicotyledons</taxon>
        <taxon>Gunneridae</taxon>
        <taxon>Pentapetalae</taxon>
        <taxon>rosids</taxon>
        <taxon>fabids</taxon>
        <taxon>Rosales</taxon>
        <taxon>Rosaceae</taxon>
        <taxon>Amygdaloideae</taxon>
        <taxon>Maleae</taxon>
        <taxon>Malus</taxon>
    </lineage>
</organism>
<evidence type="ECO:0000313" key="3">
    <source>
        <dbReference type="Proteomes" id="UP000315295"/>
    </source>
</evidence>
<dbReference type="Proteomes" id="UP000315295">
    <property type="component" value="Unassembled WGS sequence"/>
</dbReference>
<evidence type="ECO:0000313" key="2">
    <source>
        <dbReference type="EMBL" id="TQD97639.1"/>
    </source>
</evidence>
<sequence>MAEIVASGSCSSPQGTNITDQMGRGNVRIDDDRSQSSPSSITDDDDRSRCRRKGLVGRRK</sequence>
<accession>A0A540MGW7</accession>
<comment type="caution">
    <text evidence="2">The sequence shown here is derived from an EMBL/GenBank/DDBJ whole genome shotgun (WGS) entry which is preliminary data.</text>
</comment>
<dbReference type="AlphaFoldDB" id="A0A540MGW7"/>
<feature type="region of interest" description="Disordered" evidence="1">
    <location>
        <begin position="1"/>
        <end position="60"/>
    </location>
</feature>
<feature type="compositionally biased region" description="Basic residues" evidence="1">
    <location>
        <begin position="49"/>
        <end position="60"/>
    </location>
</feature>